<dbReference type="InterPro" id="IPR014001">
    <property type="entry name" value="Helicase_ATP-bd"/>
</dbReference>
<keyword evidence="7" id="KW-0067">ATP-binding</keyword>
<dbReference type="PROSITE" id="PS51192">
    <property type="entry name" value="HELICASE_ATP_BIND_1"/>
    <property type="match status" value="1"/>
</dbReference>
<feature type="region of interest" description="Disordered" evidence="11">
    <location>
        <begin position="101"/>
        <end position="168"/>
    </location>
</feature>
<dbReference type="SMART" id="SM00487">
    <property type="entry name" value="DEXDc"/>
    <property type="match status" value="1"/>
</dbReference>
<dbReference type="InterPro" id="IPR001650">
    <property type="entry name" value="Helicase_C-like"/>
</dbReference>
<sequence>MLFSQNIICLQNRRNFSENIGENTLALFSSFPHSKCPYKFPSFSSFSITLFSIPQMPSSSTVIHTIDDDDEFDWDLAVKEIDGALEATAISNRPFSSNFASTSHSNHQIKETHKYPFAPSSSSRQSTLDKFFQNSTKQDNRNELGQKNEDDFESCGPSESSHGPSDVKIDPEAAKTWIFPVNFDRRDYQFSIIQTALFSNTLVALPTGLGKTFIAAVVMYNYFRWFPEGKIVFAAPSRPLVLQQVEALHKFVDIPQECTIDLTGQTNPSRRASLWKERRVFFVTPQVLEKDIHSGICFMRHLVCLVIDEAHRASGNYSYCVVARQLMACNVQVRILALTATPGSKRQAVQNVIDNLQISTLEYRNETDPDVLPYVHARKIEQITVPMGKDADEVGELLLKVICPLVNRLNAYGLLLNRDYRTLSPHQVLESRSRFREAPPQNLPQVKFQDIDGLHGVLVTLYHLLKLLSSHGIKSTCEMLEEKLQTNKLFGRHMSRNEILLKAKHLMQQVVSHGAPSPKLSKMLEILTNHFNNNDPKSSRVIVFSNFRQSVSDILLALRSLPDFVKATEFIGQSSGKASKGQSQKNQQAVLEKFRTGEYNVIVATSIGEEGLDIMEVDLVICFDANISPLRMIQRMGRTGRKHEGRVDILFIFSWNPVFVFISIDFLNEVLLVLAHEGRELKGYLQKQTSGKAIIKDMRNGGIRFSFYSSPRMIPHIFKPKVQFLKLSIPQFVPRGKNIKDANPIQVSALLNKLSDEEANLLAKYFNFTGQETRDAWRPSLIAFRHSQAFPSKVHRVAHSFRTVMLIDAMQHLQEISFPRDIKASINEDETFENLSMKVEATKPCEENLKGCSAEDDCKTEQQKESVPLQSPNSKKTLLLDIFQGESSHAHAFLFGSEFVSVDDQGRVIVSSVAQLFVKETLVSKFTSTRLFEKFNLPEEDSLHGKVSANELEEKTDGVKDISATQTSAETINLEASRVCVSNAQQQKIFDLCEKNFQSPDHKVKPEGKSISESLEVQICGTPIVDDEPDKEFGDMELSPRLTNFSDVEFVPESPITESPITDGVLQDKGAQFMVKDLVSTPKESSEQNEKTAGGISTFGKDNAMSTPIQNIQSNEPRSCKYTCLIAEDNQTPMAKLSSKTSSKDWQLGSTDKSESIGQKPKFRRLRKHGPDKQNTGTSRKRTAPCGTDSHTGFKHGRAIGEKRQPNIVTDFIEEEAEVSSEVSVSDDEEDKQDYSSYDDSFIDDKINPTAADSQAEAGEVDMIAIYRRSLLTQSPIPNLSNDYTPDSEVPTSRTDESKSSSATANHHIPQTDPKSITRNSLNFQQSINRIAPEAVPCSTTCSLRENDSKLESRKRKLSYYQATSLPVVNLHDEFSLHSKAVGVNSHLLEEAAKNEVGDPFDDDQFFQSIDLDAMEAEAARILRNKSQSLVRNTVNSIPITQIPDGGNSPSFDLGI</sequence>
<dbReference type="CDD" id="cd18033">
    <property type="entry name" value="DEXDc_FANCM"/>
    <property type="match status" value="1"/>
</dbReference>
<feature type="compositionally biased region" description="Polar residues" evidence="11">
    <location>
        <begin position="1104"/>
        <end position="1114"/>
    </location>
</feature>
<feature type="compositionally biased region" description="Polar residues" evidence="11">
    <location>
        <begin position="119"/>
        <end position="137"/>
    </location>
</feature>
<dbReference type="InterPro" id="IPR039686">
    <property type="entry name" value="FANCM/Mph1-like_ID"/>
</dbReference>
<keyword evidence="15" id="KW-1185">Reference proteome</keyword>
<dbReference type="Pfam" id="PF00271">
    <property type="entry name" value="Helicase_C"/>
    <property type="match status" value="1"/>
</dbReference>
<dbReference type="GO" id="GO:0043138">
    <property type="term" value="F:3'-5' DNA helicase activity"/>
    <property type="evidence" value="ECO:0007669"/>
    <property type="project" value="InterPro"/>
</dbReference>
<comment type="subcellular location">
    <subcellularLocation>
        <location evidence="1">Nucleus</location>
    </subcellularLocation>
</comment>
<keyword evidence="10" id="KW-0539">Nucleus</keyword>
<evidence type="ECO:0000313" key="14">
    <source>
        <dbReference type="EMBL" id="OIT03656.1"/>
    </source>
</evidence>
<proteinExistence type="inferred from homology"/>
<keyword evidence="9" id="KW-0234">DNA repair</keyword>
<evidence type="ECO:0000313" key="15">
    <source>
        <dbReference type="Proteomes" id="UP000187609"/>
    </source>
</evidence>
<dbReference type="InterPro" id="IPR027417">
    <property type="entry name" value="P-loop_NTPase"/>
</dbReference>
<evidence type="ECO:0000256" key="10">
    <source>
        <dbReference type="ARBA" id="ARBA00023242"/>
    </source>
</evidence>
<evidence type="ECO:0000256" key="6">
    <source>
        <dbReference type="ARBA" id="ARBA00022806"/>
    </source>
</evidence>
<name>A0A1J6ISX9_NICAT</name>
<dbReference type="CDD" id="cd12091">
    <property type="entry name" value="FANCM_ID"/>
    <property type="match status" value="1"/>
</dbReference>
<dbReference type="PANTHER" id="PTHR14025:SF20">
    <property type="entry name" value="FANCONI ANEMIA GROUP M PROTEIN"/>
    <property type="match status" value="1"/>
</dbReference>
<evidence type="ECO:0000256" key="11">
    <source>
        <dbReference type="SAM" id="MobiDB-lite"/>
    </source>
</evidence>
<feature type="region of interest" description="Disordered" evidence="11">
    <location>
        <begin position="1275"/>
        <end position="1317"/>
    </location>
</feature>
<feature type="region of interest" description="Disordered" evidence="11">
    <location>
        <begin position="1134"/>
        <end position="1196"/>
    </location>
</feature>
<keyword evidence="5" id="KW-0378">Hydrolase</keyword>
<dbReference type="GO" id="GO:0005634">
    <property type="term" value="C:nucleus"/>
    <property type="evidence" value="ECO:0007669"/>
    <property type="project" value="UniProtKB-SubCell"/>
</dbReference>
<keyword evidence="4" id="KW-0227">DNA damage</keyword>
<evidence type="ECO:0000259" key="12">
    <source>
        <dbReference type="PROSITE" id="PS51192"/>
    </source>
</evidence>
<dbReference type="CDD" id="cd18801">
    <property type="entry name" value="SF2_C_FANCM_Hef"/>
    <property type="match status" value="1"/>
</dbReference>
<evidence type="ECO:0000256" key="8">
    <source>
        <dbReference type="ARBA" id="ARBA00023125"/>
    </source>
</evidence>
<feature type="domain" description="Helicase ATP-binding" evidence="12">
    <location>
        <begin position="192"/>
        <end position="360"/>
    </location>
</feature>
<dbReference type="SMR" id="A0A1J6ISX9"/>
<dbReference type="PANTHER" id="PTHR14025">
    <property type="entry name" value="FANCONI ANEMIA GROUP M FANCM FAMILY MEMBER"/>
    <property type="match status" value="1"/>
</dbReference>
<keyword evidence="3" id="KW-0547">Nucleotide-binding</keyword>
<evidence type="ECO:0000256" key="2">
    <source>
        <dbReference type="ARBA" id="ARBA00009889"/>
    </source>
</evidence>
<keyword evidence="6" id="KW-0347">Helicase</keyword>
<comment type="caution">
    <text evidence="14">The sequence shown here is derived from an EMBL/GenBank/DDBJ whole genome shotgun (WGS) entry which is preliminary data.</text>
</comment>
<dbReference type="GO" id="GO:0016787">
    <property type="term" value="F:hydrolase activity"/>
    <property type="evidence" value="ECO:0007669"/>
    <property type="project" value="UniProtKB-KW"/>
</dbReference>
<dbReference type="GO" id="GO:0000400">
    <property type="term" value="F:four-way junction DNA binding"/>
    <property type="evidence" value="ECO:0007669"/>
    <property type="project" value="TreeGrafter"/>
</dbReference>
<dbReference type="SMART" id="SM00490">
    <property type="entry name" value="HELICc"/>
    <property type="match status" value="1"/>
</dbReference>
<dbReference type="GO" id="GO:0009378">
    <property type="term" value="F:four-way junction helicase activity"/>
    <property type="evidence" value="ECO:0007669"/>
    <property type="project" value="TreeGrafter"/>
</dbReference>
<dbReference type="PROSITE" id="PS51194">
    <property type="entry name" value="HELICASE_CTER"/>
    <property type="match status" value="1"/>
</dbReference>
<dbReference type="STRING" id="49451.A0A1J6ISX9"/>
<dbReference type="GO" id="GO:0005524">
    <property type="term" value="F:ATP binding"/>
    <property type="evidence" value="ECO:0007669"/>
    <property type="project" value="UniProtKB-KW"/>
</dbReference>
<dbReference type="InterPro" id="IPR044749">
    <property type="entry name" value="FANCM_DEXDc"/>
</dbReference>
<comment type="similarity">
    <text evidence="2">Belongs to the DEAD box helicase family. DEAH subfamily. FANCM sub-subfamily.</text>
</comment>
<evidence type="ECO:0000256" key="4">
    <source>
        <dbReference type="ARBA" id="ARBA00022763"/>
    </source>
</evidence>
<dbReference type="FunFam" id="3.40.50.300:FF:000861">
    <property type="entry name" value="Fanconi anemia, complementation group M"/>
    <property type="match status" value="1"/>
</dbReference>
<dbReference type="Pfam" id="PF00270">
    <property type="entry name" value="DEAD"/>
    <property type="match status" value="1"/>
</dbReference>
<evidence type="ECO:0000259" key="13">
    <source>
        <dbReference type="PROSITE" id="PS51194"/>
    </source>
</evidence>
<dbReference type="OMA" id="DHYKIKD"/>
<dbReference type="Proteomes" id="UP000187609">
    <property type="component" value="Unassembled WGS sequence"/>
</dbReference>
<feature type="compositionally biased region" description="Basic and acidic residues" evidence="11">
    <location>
        <begin position="138"/>
        <end position="149"/>
    </location>
</feature>
<feature type="region of interest" description="Disordered" evidence="11">
    <location>
        <begin position="1219"/>
        <end position="1246"/>
    </location>
</feature>
<accession>A0A1J6ISX9</accession>
<dbReference type="InterPro" id="IPR011545">
    <property type="entry name" value="DEAD/DEAH_box_helicase_dom"/>
</dbReference>
<reference evidence="14" key="1">
    <citation type="submission" date="2016-11" db="EMBL/GenBank/DDBJ databases">
        <title>The genome of Nicotiana attenuata.</title>
        <authorList>
            <person name="Xu S."/>
            <person name="Brockmoeller T."/>
            <person name="Gaquerel E."/>
            <person name="Navarro A."/>
            <person name="Kuhl H."/>
            <person name="Gase K."/>
            <person name="Ling Z."/>
            <person name="Zhou W."/>
            <person name="Kreitzer C."/>
            <person name="Stanke M."/>
            <person name="Tang H."/>
            <person name="Lyons E."/>
            <person name="Pandey P."/>
            <person name="Pandey S.P."/>
            <person name="Timmermann B."/>
            <person name="Baldwin I.T."/>
        </authorList>
    </citation>
    <scope>NUCLEOTIDE SEQUENCE [LARGE SCALE GENOMIC DNA]</scope>
    <source>
        <strain evidence="14">UT</strain>
    </source>
</reference>
<dbReference type="Gramene" id="OIT03656">
    <property type="protein sequence ID" value="OIT03656"/>
    <property type="gene ID" value="A4A49_19860"/>
</dbReference>
<feature type="compositionally biased region" description="Basic residues" evidence="11">
    <location>
        <begin position="1161"/>
        <end position="1170"/>
    </location>
</feature>
<dbReference type="SUPFAM" id="SSF52540">
    <property type="entry name" value="P-loop containing nucleoside triphosphate hydrolases"/>
    <property type="match status" value="2"/>
</dbReference>
<evidence type="ECO:0000256" key="5">
    <source>
        <dbReference type="ARBA" id="ARBA00022801"/>
    </source>
</evidence>
<feature type="compositionally biased region" description="Polar residues" evidence="11">
    <location>
        <begin position="1134"/>
        <end position="1151"/>
    </location>
</feature>
<evidence type="ECO:0000256" key="3">
    <source>
        <dbReference type="ARBA" id="ARBA00022741"/>
    </source>
</evidence>
<feature type="compositionally biased region" description="Acidic residues" evidence="11">
    <location>
        <begin position="1219"/>
        <end position="1232"/>
    </location>
</feature>
<organism evidence="14 15">
    <name type="scientific">Nicotiana attenuata</name>
    <name type="common">Coyote tobacco</name>
    <dbReference type="NCBI Taxonomy" id="49451"/>
    <lineage>
        <taxon>Eukaryota</taxon>
        <taxon>Viridiplantae</taxon>
        <taxon>Streptophyta</taxon>
        <taxon>Embryophyta</taxon>
        <taxon>Tracheophyta</taxon>
        <taxon>Spermatophyta</taxon>
        <taxon>Magnoliopsida</taxon>
        <taxon>eudicotyledons</taxon>
        <taxon>Gunneridae</taxon>
        <taxon>Pentapetalae</taxon>
        <taxon>asterids</taxon>
        <taxon>lamiids</taxon>
        <taxon>Solanales</taxon>
        <taxon>Solanaceae</taxon>
        <taxon>Nicotianoideae</taxon>
        <taxon>Nicotianeae</taxon>
        <taxon>Nicotiana</taxon>
    </lineage>
</organism>
<dbReference type="EMBL" id="MJEQ01037187">
    <property type="protein sequence ID" value="OIT03656.1"/>
    <property type="molecule type" value="Genomic_DNA"/>
</dbReference>
<feature type="compositionally biased region" description="Polar residues" evidence="11">
    <location>
        <begin position="1275"/>
        <end position="1293"/>
    </location>
</feature>
<evidence type="ECO:0000256" key="9">
    <source>
        <dbReference type="ARBA" id="ARBA00023204"/>
    </source>
</evidence>
<keyword evidence="8" id="KW-0238">DNA-binding</keyword>
<dbReference type="GO" id="GO:0045003">
    <property type="term" value="P:double-strand break repair via synthesis-dependent strand annealing"/>
    <property type="evidence" value="ECO:0007669"/>
    <property type="project" value="TreeGrafter"/>
</dbReference>
<dbReference type="FunFam" id="3.40.50.300:FF:001992">
    <property type="entry name" value="ATP-dependent RNA helicase, putative"/>
    <property type="match status" value="1"/>
</dbReference>
<dbReference type="GO" id="GO:0036297">
    <property type="term" value="P:interstrand cross-link repair"/>
    <property type="evidence" value="ECO:0007669"/>
    <property type="project" value="TreeGrafter"/>
</dbReference>
<feature type="domain" description="Helicase C-terminal" evidence="13">
    <location>
        <begin position="519"/>
        <end position="689"/>
    </location>
</feature>
<dbReference type="Gene3D" id="3.40.50.300">
    <property type="entry name" value="P-loop containing nucleotide triphosphate hydrolases"/>
    <property type="match status" value="2"/>
</dbReference>
<gene>
    <name evidence="14" type="primary">DCL4_1</name>
    <name evidence="14" type="ORF">A4A49_19860</name>
</gene>
<feature type="region of interest" description="Disordered" evidence="11">
    <location>
        <begin position="1080"/>
        <end position="1114"/>
    </location>
</feature>
<evidence type="ECO:0000256" key="7">
    <source>
        <dbReference type="ARBA" id="ARBA00022840"/>
    </source>
</evidence>
<protein>
    <submittedName>
        <fullName evidence="14">Endoribonuclease dicer -like 4</fullName>
    </submittedName>
</protein>
<evidence type="ECO:0000256" key="1">
    <source>
        <dbReference type="ARBA" id="ARBA00004123"/>
    </source>
</evidence>